<evidence type="ECO:0000313" key="2">
    <source>
        <dbReference type="EMBL" id="RRT58494.1"/>
    </source>
</evidence>
<name>A0A426Z3D9_ENSVE</name>
<dbReference type="Proteomes" id="UP000287651">
    <property type="component" value="Unassembled WGS sequence"/>
</dbReference>
<dbReference type="AlphaFoldDB" id="A0A426Z3D9"/>
<organism evidence="2 3">
    <name type="scientific">Ensete ventricosum</name>
    <name type="common">Abyssinian banana</name>
    <name type="synonym">Musa ensete</name>
    <dbReference type="NCBI Taxonomy" id="4639"/>
    <lineage>
        <taxon>Eukaryota</taxon>
        <taxon>Viridiplantae</taxon>
        <taxon>Streptophyta</taxon>
        <taxon>Embryophyta</taxon>
        <taxon>Tracheophyta</taxon>
        <taxon>Spermatophyta</taxon>
        <taxon>Magnoliopsida</taxon>
        <taxon>Liliopsida</taxon>
        <taxon>Zingiberales</taxon>
        <taxon>Musaceae</taxon>
        <taxon>Ensete</taxon>
    </lineage>
</organism>
<evidence type="ECO:0000313" key="3">
    <source>
        <dbReference type="Proteomes" id="UP000287651"/>
    </source>
</evidence>
<gene>
    <name evidence="2" type="ORF">B296_00022864</name>
</gene>
<dbReference type="EMBL" id="AMZH03008649">
    <property type="protein sequence ID" value="RRT58494.1"/>
    <property type="molecule type" value="Genomic_DNA"/>
</dbReference>
<comment type="caution">
    <text evidence="2">The sequence shown here is derived from an EMBL/GenBank/DDBJ whole genome shotgun (WGS) entry which is preliminary data.</text>
</comment>
<protein>
    <submittedName>
        <fullName evidence="2">Uncharacterized protein</fullName>
    </submittedName>
</protein>
<proteinExistence type="predicted"/>
<accession>A0A426Z3D9</accession>
<evidence type="ECO:0000256" key="1">
    <source>
        <dbReference type="SAM" id="MobiDB-lite"/>
    </source>
</evidence>
<sequence>MTLGSKGLGSSVGRGSSFDLERSSGGDSRWSLMLKMLWPKAIARKTAPSTRRLPQLERMVSQFAGSQRLPPVEEKSGRRRCRCRLALYWEGEIMGSLLFTERKRETLDRRLGTTGRFNDCREDPTTAEKIDIDLVLVLVQHNDSRSGNEEEPSLRVGEKG</sequence>
<reference evidence="2 3" key="1">
    <citation type="journal article" date="2014" name="Agronomy (Basel)">
        <title>A Draft Genome Sequence for Ensete ventricosum, the Drought-Tolerant Tree Against Hunger.</title>
        <authorList>
            <person name="Harrison J."/>
            <person name="Moore K.A."/>
            <person name="Paszkiewicz K."/>
            <person name="Jones T."/>
            <person name="Grant M."/>
            <person name="Ambacheew D."/>
            <person name="Muzemil S."/>
            <person name="Studholme D.J."/>
        </authorList>
    </citation>
    <scope>NUCLEOTIDE SEQUENCE [LARGE SCALE GENOMIC DNA]</scope>
</reference>
<feature type="region of interest" description="Disordered" evidence="1">
    <location>
        <begin position="1"/>
        <end position="26"/>
    </location>
</feature>
<feature type="compositionally biased region" description="Gly residues" evidence="1">
    <location>
        <begin position="1"/>
        <end position="12"/>
    </location>
</feature>